<dbReference type="Proteomes" id="UP000785679">
    <property type="component" value="Unassembled WGS sequence"/>
</dbReference>
<feature type="region of interest" description="Disordered" evidence="2">
    <location>
        <begin position="525"/>
        <end position="573"/>
    </location>
</feature>
<feature type="compositionally biased region" description="Basic and acidic residues" evidence="2">
    <location>
        <begin position="643"/>
        <end position="654"/>
    </location>
</feature>
<evidence type="ECO:0000256" key="2">
    <source>
        <dbReference type="SAM" id="MobiDB-lite"/>
    </source>
</evidence>
<feature type="compositionally biased region" description="Polar residues" evidence="2">
    <location>
        <begin position="655"/>
        <end position="671"/>
    </location>
</feature>
<evidence type="ECO:0000313" key="3">
    <source>
        <dbReference type="EMBL" id="TNV83354.1"/>
    </source>
</evidence>
<evidence type="ECO:0000256" key="1">
    <source>
        <dbReference type="SAM" id="Coils"/>
    </source>
</evidence>
<protein>
    <submittedName>
        <fullName evidence="3">Uncharacterized protein</fullName>
    </submittedName>
</protein>
<proteinExistence type="predicted"/>
<feature type="region of interest" description="Disordered" evidence="2">
    <location>
        <begin position="292"/>
        <end position="320"/>
    </location>
</feature>
<feature type="region of interest" description="Disordered" evidence="2">
    <location>
        <begin position="622"/>
        <end position="673"/>
    </location>
</feature>
<feature type="region of interest" description="Disordered" evidence="2">
    <location>
        <begin position="427"/>
        <end position="455"/>
    </location>
</feature>
<feature type="compositionally biased region" description="Polar residues" evidence="2">
    <location>
        <begin position="427"/>
        <end position="450"/>
    </location>
</feature>
<accession>A0A8J8NZ97</accession>
<keyword evidence="1" id="KW-0175">Coiled coil</keyword>
<reference evidence="3" key="1">
    <citation type="submission" date="2019-06" db="EMBL/GenBank/DDBJ databases">
        <authorList>
            <person name="Zheng W."/>
        </authorList>
    </citation>
    <scope>NUCLEOTIDE SEQUENCE</scope>
    <source>
        <strain evidence="3">QDHG01</strain>
    </source>
</reference>
<feature type="compositionally biased region" description="Basic and acidic residues" evidence="2">
    <location>
        <begin position="525"/>
        <end position="549"/>
    </location>
</feature>
<evidence type="ECO:0000313" key="4">
    <source>
        <dbReference type="Proteomes" id="UP000785679"/>
    </source>
</evidence>
<comment type="caution">
    <text evidence="3">The sequence shown here is derived from an EMBL/GenBank/DDBJ whole genome shotgun (WGS) entry which is preliminary data.</text>
</comment>
<sequence length="842" mass="97697">MMRPSTDGKSVAGLHQIAAESTEDPYIIHAKEERKQQKKGVKSKALLKQLSSGRFNEDIVNDYFIERKKDYIQTPTYAENKRFDLMIAPSNDNQAQLDGITEQREEPILKQLQVKSQSFPNYQGEHQSSLDKKANKESIKQATNNVLTLHLSEPTEKQYPQIIIPQTPITSHLDEIHSSLINIHSKKYRAQQLSYRDQIVLLQAEIQDWQERFQQEEILRSQIVEEAEKLESENHKLDEERVFFINLYNEKAEECQRLLKELSDAKCVDYTSMVDPPINAIIANRKCASPLKYRNSPKRQSLKGVQIDEKRDNSPKERTALQNEKTLRDIQGAITQLLENKIDYKLRYEEITTECDRLRELNRKYLKSIDQLTEQTIILEKKEISHSVENQTLKDLIHEQSSHLNDLRTSLDQERETVKQLKNALANQSRKSINQQETIAHQQEQLSPRQTDAEESELPNVEYYFDFNQDKDSEETKEFHLIEESQSTHKKQVFTIDGHDLMDRELALQNNELLKQLIDKVEHIQHHQTETTSRKSGRSSDRDGPFPRDHRFHTTRVLNDAETHHNRVGPRYSELIPQFEDSVPKRKQSFTIQKQLLSQSALHTNNDARSQTHDMHEQIFTRSRQNSKGSQLEFETESVFDGQTKRERNRDDHSSTSNKSVASQQTIVTQQKLHRMSMQGSLVGNFLMKKVKEDIETRSKLNKSTFNMNPSQYLNQSSYQIYNMPTEESQPEDEESTSKKHGFIVGLDASLGKKQQGLKKSQTQVRQYKLEQSPVKDGISDIPSFLDIQKGDKPILDLPMPKVAFGQTSTMFAMQRMLMGSHQTNKNRQEVKANLFGRSSVL</sequence>
<feature type="coiled-coil region" evidence="1">
    <location>
        <begin position="199"/>
        <end position="265"/>
    </location>
</feature>
<feature type="compositionally biased region" description="Basic and acidic residues" evidence="2">
    <location>
        <begin position="306"/>
        <end position="319"/>
    </location>
</feature>
<gene>
    <name evidence="3" type="ORF">FGO68_gene15676</name>
</gene>
<keyword evidence="4" id="KW-1185">Reference proteome</keyword>
<dbReference type="AlphaFoldDB" id="A0A8J8NZ97"/>
<organism evidence="3 4">
    <name type="scientific">Halteria grandinella</name>
    <dbReference type="NCBI Taxonomy" id="5974"/>
    <lineage>
        <taxon>Eukaryota</taxon>
        <taxon>Sar</taxon>
        <taxon>Alveolata</taxon>
        <taxon>Ciliophora</taxon>
        <taxon>Intramacronucleata</taxon>
        <taxon>Spirotrichea</taxon>
        <taxon>Stichotrichia</taxon>
        <taxon>Sporadotrichida</taxon>
        <taxon>Halteriidae</taxon>
        <taxon>Halteria</taxon>
    </lineage>
</organism>
<name>A0A8J8NZ97_HALGN</name>
<dbReference type="EMBL" id="RRYP01003911">
    <property type="protein sequence ID" value="TNV83354.1"/>
    <property type="molecule type" value="Genomic_DNA"/>
</dbReference>